<dbReference type="AlphaFoldDB" id="A0A1Y6MJF1"/>
<keyword evidence="2" id="KW-1185">Reference proteome</keyword>
<gene>
    <name evidence="1" type="ORF">PMAL9190_02518</name>
</gene>
<dbReference type="EMBL" id="FYAK01000005">
    <property type="protein sequence ID" value="SMY36684.1"/>
    <property type="molecule type" value="Genomic_DNA"/>
</dbReference>
<sequence length="41" mass="4660">MVVLFKAEFIEEKEMTGIVNKIVALYTPVFASMYKSGNMTK</sequence>
<proteinExistence type="predicted"/>
<reference evidence="2" key="1">
    <citation type="submission" date="2017-06" db="EMBL/GenBank/DDBJ databases">
        <authorList>
            <person name="Rodrigo-Torres L."/>
            <person name="Arahal R.D."/>
            <person name="Lucena T."/>
        </authorList>
    </citation>
    <scope>NUCLEOTIDE SEQUENCE [LARGE SCALE GENOMIC DNA]</scope>
    <source>
        <strain evidence="2">CECT 9190</strain>
    </source>
</reference>
<name>A0A1Y6MJF1_9GAMM</name>
<protein>
    <submittedName>
        <fullName evidence="1">Uncharacterized protein</fullName>
    </submittedName>
</protein>
<evidence type="ECO:0000313" key="2">
    <source>
        <dbReference type="Proteomes" id="UP000195963"/>
    </source>
</evidence>
<dbReference type="Proteomes" id="UP000195963">
    <property type="component" value="Unassembled WGS sequence"/>
</dbReference>
<accession>A0A1Y6MJF1</accession>
<evidence type="ECO:0000313" key="1">
    <source>
        <dbReference type="EMBL" id="SMY36684.1"/>
    </source>
</evidence>
<organism evidence="1 2">
    <name type="scientific">Photobacterium malacitanum</name>
    <dbReference type="NCBI Taxonomy" id="2204294"/>
    <lineage>
        <taxon>Bacteria</taxon>
        <taxon>Pseudomonadati</taxon>
        <taxon>Pseudomonadota</taxon>
        <taxon>Gammaproteobacteria</taxon>
        <taxon>Vibrionales</taxon>
        <taxon>Vibrionaceae</taxon>
        <taxon>Photobacterium</taxon>
    </lineage>
</organism>